<evidence type="ECO:0000313" key="2">
    <source>
        <dbReference type="EMBL" id="EKM73253.1"/>
    </source>
</evidence>
<dbReference type="HOGENOM" id="CLU_1885159_0_0_1"/>
<organism evidence="2 3">
    <name type="scientific">Agaricus bisporus var. burnettii (strain JB137-S8 / ATCC MYA-4627 / FGSC 10392)</name>
    <name type="common">White button mushroom</name>
    <dbReference type="NCBI Taxonomy" id="597362"/>
    <lineage>
        <taxon>Eukaryota</taxon>
        <taxon>Fungi</taxon>
        <taxon>Dikarya</taxon>
        <taxon>Basidiomycota</taxon>
        <taxon>Agaricomycotina</taxon>
        <taxon>Agaricomycetes</taxon>
        <taxon>Agaricomycetidae</taxon>
        <taxon>Agaricales</taxon>
        <taxon>Agaricineae</taxon>
        <taxon>Agaricaceae</taxon>
        <taxon>Agaricus</taxon>
    </lineage>
</organism>
<sequence length="135" mass="14409">MGGWGGGGGVGCAGFAFFDFLGVMSMSADGDRGRGVAVPEGVGGGGVDSNARGGGSTEPMIFASCSLKEPMPATEDVLYPSRSRRLMRTCAARSIHLFQNYLKGAMTRSPYFSSPLTRSKLYEQKKKKKEEKVRI</sequence>
<dbReference type="InParanoid" id="K5WR78"/>
<evidence type="ECO:0000256" key="1">
    <source>
        <dbReference type="SAM" id="MobiDB-lite"/>
    </source>
</evidence>
<dbReference type="GeneID" id="18832882"/>
<dbReference type="KEGG" id="abp:AGABI1DRAFT96330"/>
<evidence type="ECO:0000313" key="3">
    <source>
        <dbReference type="Proteomes" id="UP000008493"/>
    </source>
</evidence>
<dbReference type="EMBL" id="JH973178">
    <property type="protein sequence ID" value="EKM73253.1"/>
    <property type="molecule type" value="Genomic_DNA"/>
</dbReference>
<accession>K5WR78</accession>
<dbReference type="AlphaFoldDB" id="K5WR78"/>
<dbReference type="Proteomes" id="UP000008493">
    <property type="component" value="Unassembled WGS sequence"/>
</dbReference>
<keyword evidence="3" id="KW-1185">Reference proteome</keyword>
<name>K5WR78_AGABU</name>
<gene>
    <name evidence="2" type="ORF">AGABI1DRAFT_96330</name>
</gene>
<reference evidence="3" key="1">
    <citation type="journal article" date="2012" name="Proc. Natl. Acad. Sci. U.S.A.">
        <title>Genome sequence of the button mushroom Agaricus bisporus reveals mechanisms governing adaptation to a humic-rich ecological niche.</title>
        <authorList>
            <person name="Morin E."/>
            <person name="Kohler A."/>
            <person name="Baker A.R."/>
            <person name="Foulongne-Oriol M."/>
            <person name="Lombard V."/>
            <person name="Nagy L.G."/>
            <person name="Ohm R.A."/>
            <person name="Patyshakuliyeva A."/>
            <person name="Brun A."/>
            <person name="Aerts A.L."/>
            <person name="Bailey A.M."/>
            <person name="Billette C."/>
            <person name="Coutinho P.M."/>
            <person name="Deakin G."/>
            <person name="Doddapaneni H."/>
            <person name="Floudas D."/>
            <person name="Grimwood J."/>
            <person name="Hilden K."/>
            <person name="Kuees U."/>
            <person name="LaButti K.M."/>
            <person name="Lapidus A."/>
            <person name="Lindquist E.A."/>
            <person name="Lucas S.M."/>
            <person name="Murat C."/>
            <person name="Riley R.W."/>
            <person name="Salamov A.A."/>
            <person name="Schmutz J."/>
            <person name="Subramanian V."/>
            <person name="Woesten H.A.B."/>
            <person name="Xu J."/>
            <person name="Eastwood D.C."/>
            <person name="Foster G.D."/>
            <person name="Sonnenberg A.S."/>
            <person name="Cullen D."/>
            <person name="de Vries R.P."/>
            <person name="Lundell T."/>
            <person name="Hibbett D.S."/>
            <person name="Henrissat B."/>
            <person name="Burton K.S."/>
            <person name="Kerrigan R.W."/>
            <person name="Challen M.P."/>
            <person name="Grigoriev I.V."/>
            <person name="Martin F."/>
        </authorList>
    </citation>
    <scope>NUCLEOTIDE SEQUENCE [LARGE SCALE GENOMIC DNA]</scope>
    <source>
        <strain evidence="3">JB137-S8 / ATCC MYA-4627 / FGSC 10392</strain>
    </source>
</reference>
<feature type="compositionally biased region" description="Gly residues" evidence="1">
    <location>
        <begin position="41"/>
        <end position="55"/>
    </location>
</feature>
<protein>
    <submittedName>
        <fullName evidence="2">Uncharacterized protein</fullName>
    </submittedName>
</protein>
<proteinExistence type="predicted"/>
<feature type="region of interest" description="Disordered" evidence="1">
    <location>
        <begin position="36"/>
        <end position="55"/>
    </location>
</feature>
<dbReference type="RefSeq" id="XP_007336108.1">
    <property type="nucleotide sequence ID" value="XM_007336046.1"/>
</dbReference>